<dbReference type="CDD" id="cd00593">
    <property type="entry name" value="RIBOc"/>
    <property type="match status" value="1"/>
</dbReference>
<evidence type="ECO:0000256" key="6">
    <source>
        <dbReference type="ARBA" id="ARBA00022759"/>
    </source>
</evidence>
<dbReference type="EMBL" id="MHLO01000036">
    <property type="protein sequence ID" value="OGZ11231.1"/>
    <property type="molecule type" value="Genomic_DNA"/>
</dbReference>
<dbReference type="GO" id="GO:0046872">
    <property type="term" value="F:metal ion binding"/>
    <property type="evidence" value="ECO:0007669"/>
    <property type="project" value="UniProtKB-KW"/>
</dbReference>
<comment type="cofactor">
    <cofactor evidence="9">
        <name>Mg(2+)</name>
        <dbReference type="ChEBI" id="CHEBI:18420"/>
    </cofactor>
</comment>
<dbReference type="PROSITE" id="PS50137">
    <property type="entry name" value="DS_RBD"/>
    <property type="match status" value="1"/>
</dbReference>
<dbReference type="SMART" id="SM00358">
    <property type="entry name" value="DSRM"/>
    <property type="match status" value="1"/>
</dbReference>
<dbReference type="SUPFAM" id="SSF69065">
    <property type="entry name" value="RNase III domain-like"/>
    <property type="match status" value="1"/>
</dbReference>
<dbReference type="PROSITE" id="PS00517">
    <property type="entry name" value="RNASE_3_1"/>
    <property type="match status" value="1"/>
</dbReference>
<dbReference type="GO" id="GO:0006397">
    <property type="term" value="P:mRNA processing"/>
    <property type="evidence" value="ECO:0007669"/>
    <property type="project" value="UniProtKB-UniRule"/>
</dbReference>
<feature type="binding site" evidence="9">
    <location>
        <position position="50"/>
    </location>
    <ligand>
        <name>Mg(2+)</name>
        <dbReference type="ChEBI" id="CHEBI:18420"/>
    </ligand>
</feature>
<dbReference type="InterPro" id="IPR036389">
    <property type="entry name" value="RNase_III_sf"/>
</dbReference>
<evidence type="ECO:0000256" key="8">
    <source>
        <dbReference type="ARBA" id="ARBA00022884"/>
    </source>
</evidence>
<evidence type="ECO:0000256" key="7">
    <source>
        <dbReference type="ARBA" id="ARBA00022801"/>
    </source>
</evidence>
<dbReference type="PROSITE" id="PS50142">
    <property type="entry name" value="RNASE_3_2"/>
    <property type="match status" value="1"/>
</dbReference>
<evidence type="ECO:0000259" key="12">
    <source>
        <dbReference type="PROSITE" id="PS50142"/>
    </source>
</evidence>
<organism evidence="13 14">
    <name type="scientific">Candidatus Lloydbacteria bacterium RIFCSPHIGHO2_02_FULL_54_17</name>
    <dbReference type="NCBI Taxonomy" id="1798664"/>
    <lineage>
        <taxon>Bacteria</taxon>
        <taxon>Candidatus Lloydiibacteriota</taxon>
    </lineage>
</organism>
<keyword evidence="8 9" id="KW-0694">RNA-binding</keyword>
<dbReference type="AlphaFoldDB" id="A0A1G2DE55"/>
<evidence type="ECO:0000256" key="10">
    <source>
        <dbReference type="SAM" id="MobiDB-lite"/>
    </source>
</evidence>
<dbReference type="GO" id="GO:0003725">
    <property type="term" value="F:double-stranded RNA binding"/>
    <property type="evidence" value="ECO:0007669"/>
    <property type="project" value="TreeGrafter"/>
</dbReference>
<sequence>MQHLEKDYQAFAAHIGVAFKDITLLREAFTHRSYLNEHRSTGLKHNERFEFLGDAVLELVMTEYLFAKYPDEAEGKLTAYRSALVNTNSISDAATEWGMNDYLLLSKGEAKDLGRARQYILANTFEAVIGAIFLDCGYDTAKEFIAKSLFQRLDAVITNRSWQDAKSRFQEEAQERMGITPNYVVVKETGPDHDKRFSVGVYVGSELVAKGEGASKQDAEQAAAEEGLKKKAWESS</sequence>
<evidence type="ECO:0000313" key="14">
    <source>
        <dbReference type="Proteomes" id="UP000178636"/>
    </source>
</evidence>
<protein>
    <recommendedName>
        <fullName evidence="9">Ribonuclease 3</fullName>
        <ecNumber evidence="9">3.1.26.3</ecNumber>
    </recommendedName>
    <alternativeName>
        <fullName evidence="9">Ribonuclease III</fullName>
        <shortName evidence="9">RNase III</shortName>
    </alternativeName>
</protein>
<keyword evidence="5 9" id="KW-0540">Nuclease</keyword>
<keyword evidence="9" id="KW-0699">rRNA-binding</keyword>
<keyword evidence="3 9" id="KW-0698">rRNA processing</keyword>
<feature type="active site" evidence="9">
    <location>
        <position position="54"/>
    </location>
</feature>
<dbReference type="GO" id="GO:0019843">
    <property type="term" value="F:rRNA binding"/>
    <property type="evidence" value="ECO:0007669"/>
    <property type="project" value="UniProtKB-KW"/>
</dbReference>
<dbReference type="GO" id="GO:0005737">
    <property type="term" value="C:cytoplasm"/>
    <property type="evidence" value="ECO:0007669"/>
    <property type="project" value="UniProtKB-SubCell"/>
</dbReference>
<evidence type="ECO:0000256" key="9">
    <source>
        <dbReference type="HAMAP-Rule" id="MF_00104"/>
    </source>
</evidence>
<dbReference type="Pfam" id="PF00035">
    <property type="entry name" value="dsrm"/>
    <property type="match status" value="1"/>
</dbReference>
<comment type="similarity">
    <text evidence="2">Belongs to the ribonuclease III family.</text>
</comment>
<dbReference type="PANTHER" id="PTHR11207:SF0">
    <property type="entry name" value="RIBONUCLEASE 3"/>
    <property type="match status" value="1"/>
</dbReference>
<dbReference type="InterPro" id="IPR014720">
    <property type="entry name" value="dsRBD_dom"/>
</dbReference>
<feature type="domain" description="DRBM" evidence="11">
    <location>
        <begin position="164"/>
        <end position="233"/>
    </location>
</feature>
<keyword evidence="4 9" id="KW-0507">mRNA processing</keyword>
<feature type="compositionally biased region" description="Basic and acidic residues" evidence="10">
    <location>
        <begin position="226"/>
        <end position="236"/>
    </location>
</feature>
<dbReference type="PANTHER" id="PTHR11207">
    <property type="entry name" value="RIBONUCLEASE III"/>
    <property type="match status" value="1"/>
</dbReference>
<comment type="caution">
    <text evidence="13">The sequence shown here is derived from an EMBL/GenBank/DDBJ whole genome shotgun (WGS) entry which is preliminary data.</text>
</comment>
<dbReference type="GO" id="GO:0008033">
    <property type="term" value="P:tRNA processing"/>
    <property type="evidence" value="ECO:0007669"/>
    <property type="project" value="UniProtKB-KW"/>
</dbReference>
<keyword evidence="7 9" id="KW-0378">Hydrolase</keyword>
<keyword evidence="9" id="KW-0819">tRNA processing</keyword>
<evidence type="ECO:0000256" key="1">
    <source>
        <dbReference type="ARBA" id="ARBA00000109"/>
    </source>
</evidence>
<evidence type="ECO:0000256" key="5">
    <source>
        <dbReference type="ARBA" id="ARBA00022722"/>
    </source>
</evidence>
<keyword evidence="9" id="KW-0479">Metal-binding</keyword>
<dbReference type="Gene3D" id="3.30.160.20">
    <property type="match status" value="1"/>
</dbReference>
<dbReference type="NCBIfam" id="TIGR02191">
    <property type="entry name" value="RNaseIII"/>
    <property type="match status" value="1"/>
</dbReference>
<evidence type="ECO:0000256" key="2">
    <source>
        <dbReference type="ARBA" id="ARBA00010183"/>
    </source>
</evidence>
<dbReference type="STRING" id="1798664.A3C93_03635"/>
<feature type="domain" description="RNase III" evidence="12">
    <location>
        <begin position="8"/>
        <end position="137"/>
    </location>
</feature>
<evidence type="ECO:0000256" key="4">
    <source>
        <dbReference type="ARBA" id="ARBA00022664"/>
    </source>
</evidence>
<feature type="region of interest" description="Disordered" evidence="10">
    <location>
        <begin position="210"/>
        <end position="236"/>
    </location>
</feature>
<accession>A0A1G2DE55</accession>
<dbReference type="GO" id="GO:0006364">
    <property type="term" value="P:rRNA processing"/>
    <property type="evidence" value="ECO:0007669"/>
    <property type="project" value="UniProtKB-UniRule"/>
</dbReference>
<keyword evidence="9" id="KW-0963">Cytoplasm</keyword>
<dbReference type="InterPro" id="IPR011907">
    <property type="entry name" value="RNase_III"/>
</dbReference>
<comment type="catalytic activity">
    <reaction evidence="1 9">
        <text>Endonucleolytic cleavage to 5'-phosphomonoester.</text>
        <dbReference type="EC" id="3.1.26.3"/>
    </reaction>
</comment>
<dbReference type="HAMAP" id="MF_00104">
    <property type="entry name" value="RNase_III"/>
    <property type="match status" value="1"/>
</dbReference>
<dbReference type="GO" id="GO:0010468">
    <property type="term" value="P:regulation of gene expression"/>
    <property type="evidence" value="ECO:0007669"/>
    <property type="project" value="TreeGrafter"/>
</dbReference>
<comment type="subcellular location">
    <subcellularLocation>
        <location evidence="9">Cytoplasm</location>
    </subcellularLocation>
</comment>
<evidence type="ECO:0000256" key="3">
    <source>
        <dbReference type="ARBA" id="ARBA00022552"/>
    </source>
</evidence>
<dbReference type="Pfam" id="PF14622">
    <property type="entry name" value="Ribonucleas_3_3"/>
    <property type="match status" value="1"/>
</dbReference>
<gene>
    <name evidence="9" type="primary">rnc</name>
    <name evidence="13" type="ORF">A3C93_03635</name>
</gene>
<comment type="subunit">
    <text evidence="9">Homodimer.</text>
</comment>
<dbReference type="EC" id="3.1.26.3" evidence="9"/>
<dbReference type="InterPro" id="IPR000999">
    <property type="entry name" value="RNase_III_dom"/>
</dbReference>
<feature type="active site" evidence="9">
    <location>
        <position position="126"/>
    </location>
</feature>
<feature type="binding site" evidence="9">
    <location>
        <position position="123"/>
    </location>
    <ligand>
        <name>Mg(2+)</name>
        <dbReference type="ChEBI" id="CHEBI:18420"/>
    </ligand>
</feature>
<name>A0A1G2DE55_9BACT</name>
<dbReference type="Proteomes" id="UP000178636">
    <property type="component" value="Unassembled WGS sequence"/>
</dbReference>
<dbReference type="SUPFAM" id="SSF54768">
    <property type="entry name" value="dsRNA-binding domain-like"/>
    <property type="match status" value="1"/>
</dbReference>
<evidence type="ECO:0000259" key="11">
    <source>
        <dbReference type="PROSITE" id="PS50137"/>
    </source>
</evidence>
<keyword evidence="6 9" id="KW-0255">Endonuclease</keyword>
<dbReference type="SMART" id="SM00535">
    <property type="entry name" value="RIBOc"/>
    <property type="match status" value="1"/>
</dbReference>
<dbReference type="GO" id="GO:0004525">
    <property type="term" value="F:ribonuclease III activity"/>
    <property type="evidence" value="ECO:0007669"/>
    <property type="project" value="UniProtKB-UniRule"/>
</dbReference>
<evidence type="ECO:0000313" key="13">
    <source>
        <dbReference type="EMBL" id="OGZ11231.1"/>
    </source>
</evidence>
<keyword evidence="9" id="KW-0460">Magnesium</keyword>
<dbReference type="FunFam" id="1.10.1520.10:FF:000001">
    <property type="entry name" value="Ribonuclease 3"/>
    <property type="match status" value="1"/>
</dbReference>
<dbReference type="CDD" id="cd10845">
    <property type="entry name" value="DSRM_RNAse_III_family"/>
    <property type="match status" value="1"/>
</dbReference>
<reference evidence="13 14" key="1">
    <citation type="journal article" date="2016" name="Nat. Commun.">
        <title>Thousands of microbial genomes shed light on interconnected biogeochemical processes in an aquifer system.</title>
        <authorList>
            <person name="Anantharaman K."/>
            <person name="Brown C.T."/>
            <person name="Hug L.A."/>
            <person name="Sharon I."/>
            <person name="Castelle C.J."/>
            <person name="Probst A.J."/>
            <person name="Thomas B.C."/>
            <person name="Singh A."/>
            <person name="Wilkins M.J."/>
            <person name="Karaoz U."/>
            <person name="Brodie E.L."/>
            <person name="Williams K.H."/>
            <person name="Hubbard S.S."/>
            <person name="Banfield J.F."/>
        </authorList>
    </citation>
    <scope>NUCLEOTIDE SEQUENCE [LARGE SCALE GENOMIC DNA]</scope>
</reference>
<comment type="function">
    <text evidence="9">Digests double-stranded RNA. Involved in the processing of primary rRNA transcript to yield the immediate precursors to the large and small rRNAs (23S and 16S). Processes some mRNAs, and tRNAs when they are encoded in the rRNA operon. Processes pre-crRNA and tracrRNA of type II CRISPR loci if present in the organism.</text>
</comment>
<feature type="binding site" evidence="9">
    <location>
        <position position="126"/>
    </location>
    <ligand>
        <name>Mg(2+)</name>
        <dbReference type="ChEBI" id="CHEBI:18420"/>
    </ligand>
</feature>
<proteinExistence type="inferred from homology"/>
<dbReference type="Gene3D" id="1.10.1520.10">
    <property type="entry name" value="Ribonuclease III domain"/>
    <property type="match status" value="1"/>
</dbReference>